<evidence type="ECO:0000313" key="2">
    <source>
        <dbReference type="EMBL" id="PIR02365.1"/>
    </source>
</evidence>
<protein>
    <submittedName>
        <fullName evidence="2">Glutamyl-tRNA amidotransferase</fullName>
    </submittedName>
</protein>
<accession>A0A2H0N2P2</accession>
<dbReference type="GO" id="GO:0016884">
    <property type="term" value="F:carbon-nitrogen ligase activity, with glutamine as amido-N-donor"/>
    <property type="evidence" value="ECO:0007669"/>
    <property type="project" value="InterPro"/>
</dbReference>
<dbReference type="Proteomes" id="UP000231139">
    <property type="component" value="Unassembled WGS sequence"/>
</dbReference>
<dbReference type="AlphaFoldDB" id="A0A2H0N2P2"/>
<comment type="caution">
    <text evidence="2">The sequence shown here is derived from an EMBL/GenBank/DDBJ whole genome shotgun (WGS) entry which is preliminary data.</text>
</comment>
<evidence type="ECO:0000313" key="3">
    <source>
        <dbReference type="Proteomes" id="UP000231139"/>
    </source>
</evidence>
<dbReference type="Pfam" id="PF09424">
    <property type="entry name" value="YqeY"/>
    <property type="match status" value="1"/>
</dbReference>
<dbReference type="InterPro" id="IPR003789">
    <property type="entry name" value="Asn/Gln_tRNA_amidoTrase-B-like"/>
</dbReference>
<dbReference type="Gene3D" id="1.10.1510.10">
    <property type="entry name" value="Uncharacterised protein YqeY/AIM41 PF09424, N-terminal domain"/>
    <property type="match status" value="1"/>
</dbReference>
<keyword evidence="2" id="KW-0808">Transferase</keyword>
<reference evidence="2 3" key="1">
    <citation type="submission" date="2017-09" db="EMBL/GenBank/DDBJ databases">
        <title>Depth-based differentiation of microbial function through sediment-hosted aquifers and enrichment of novel symbionts in the deep terrestrial subsurface.</title>
        <authorList>
            <person name="Probst A.J."/>
            <person name="Ladd B."/>
            <person name="Jarett J.K."/>
            <person name="Geller-Mcgrath D.E."/>
            <person name="Sieber C.M."/>
            <person name="Emerson J.B."/>
            <person name="Anantharaman K."/>
            <person name="Thomas B.C."/>
            <person name="Malmstrom R."/>
            <person name="Stieglmeier M."/>
            <person name="Klingl A."/>
            <person name="Woyke T."/>
            <person name="Ryan C.M."/>
            <person name="Banfield J.F."/>
        </authorList>
    </citation>
    <scope>NUCLEOTIDE SEQUENCE [LARGE SCALE GENOMIC DNA]</scope>
    <source>
        <strain evidence="2">CG11_big_fil_rev_8_21_14_0_20_35_11</strain>
    </source>
</reference>
<evidence type="ECO:0000256" key="1">
    <source>
        <dbReference type="SAM" id="Coils"/>
    </source>
</evidence>
<dbReference type="PANTHER" id="PTHR28055">
    <property type="entry name" value="ALTERED INHERITANCE OF MITOCHONDRIA PROTEIN 41, MITOCHONDRIAL"/>
    <property type="match status" value="1"/>
</dbReference>
<dbReference type="GO" id="GO:0016740">
    <property type="term" value="F:transferase activity"/>
    <property type="evidence" value="ECO:0007669"/>
    <property type="project" value="UniProtKB-KW"/>
</dbReference>
<gene>
    <name evidence="2" type="ORF">COV62_01700</name>
</gene>
<keyword evidence="1" id="KW-0175">Coiled coil</keyword>
<dbReference type="EMBL" id="PCWK01000041">
    <property type="protein sequence ID" value="PIR02365.1"/>
    <property type="molecule type" value="Genomic_DNA"/>
</dbReference>
<sequence length="167" mass="19285">MLLENIKKDLVNAQKSKNEIRVSTLRMVLAAILNKEKEKRTKIAKQEKELEEKELIKKSQLNNEELIEVIFSEVKKRKEAILDFKKGKREDLVKKEKLELEILQRYLPRQLREEEIEKLAKEVIQKLGASKPRDIAKVMGALMPLIKGKADGALVSKIVRELLSSSN</sequence>
<dbReference type="InterPro" id="IPR019004">
    <property type="entry name" value="YqeY/Aim41"/>
</dbReference>
<proteinExistence type="predicted"/>
<dbReference type="InterPro" id="IPR023168">
    <property type="entry name" value="GatB_Yqey_C_2"/>
</dbReference>
<feature type="coiled-coil region" evidence="1">
    <location>
        <begin position="29"/>
        <end position="63"/>
    </location>
</feature>
<organism evidence="2 3">
    <name type="scientific">Candidatus Nealsonbacteria bacterium CG11_big_fil_rev_8_21_14_0_20_35_11</name>
    <dbReference type="NCBI Taxonomy" id="1974713"/>
    <lineage>
        <taxon>Bacteria</taxon>
        <taxon>Candidatus Nealsoniibacteriota</taxon>
    </lineage>
</organism>
<dbReference type="InterPro" id="IPR042184">
    <property type="entry name" value="YqeY/Aim41_N"/>
</dbReference>
<dbReference type="Gene3D" id="1.10.10.410">
    <property type="match status" value="1"/>
</dbReference>
<dbReference type="PANTHER" id="PTHR28055:SF1">
    <property type="entry name" value="ALTERED INHERITANCE OF MITOCHONDRIA PROTEIN 41, MITOCHONDRIAL"/>
    <property type="match status" value="1"/>
</dbReference>
<dbReference type="SUPFAM" id="SSF89095">
    <property type="entry name" value="GatB/YqeY motif"/>
    <property type="match status" value="1"/>
</dbReference>
<name>A0A2H0N2P2_9BACT</name>